<feature type="region of interest" description="Disordered" evidence="1">
    <location>
        <begin position="180"/>
        <end position="202"/>
    </location>
</feature>
<evidence type="ECO:0000313" key="3">
    <source>
        <dbReference type="Proteomes" id="UP000053477"/>
    </source>
</evidence>
<reference evidence="2 3" key="1">
    <citation type="submission" date="2015-04" db="EMBL/GenBank/DDBJ databases">
        <title>Complete genome sequence of Schizopora paradoxa KUC8140, a cosmopolitan wood degrader in East Asia.</title>
        <authorList>
            <consortium name="DOE Joint Genome Institute"/>
            <person name="Min B."/>
            <person name="Park H."/>
            <person name="Jang Y."/>
            <person name="Kim J.-J."/>
            <person name="Kim K.H."/>
            <person name="Pangilinan J."/>
            <person name="Lipzen A."/>
            <person name="Riley R."/>
            <person name="Grigoriev I.V."/>
            <person name="Spatafora J.W."/>
            <person name="Choi I.-G."/>
        </authorList>
    </citation>
    <scope>NUCLEOTIDE SEQUENCE [LARGE SCALE GENOMIC DNA]</scope>
    <source>
        <strain evidence="2 3">KUC8140</strain>
    </source>
</reference>
<feature type="region of interest" description="Disordered" evidence="1">
    <location>
        <begin position="470"/>
        <end position="532"/>
    </location>
</feature>
<organism evidence="2 3">
    <name type="scientific">Schizopora paradoxa</name>
    <dbReference type="NCBI Taxonomy" id="27342"/>
    <lineage>
        <taxon>Eukaryota</taxon>
        <taxon>Fungi</taxon>
        <taxon>Dikarya</taxon>
        <taxon>Basidiomycota</taxon>
        <taxon>Agaricomycotina</taxon>
        <taxon>Agaricomycetes</taxon>
        <taxon>Hymenochaetales</taxon>
        <taxon>Schizoporaceae</taxon>
        <taxon>Schizopora</taxon>
    </lineage>
</organism>
<accession>A0A0H2RC69</accession>
<dbReference type="Proteomes" id="UP000053477">
    <property type="component" value="Unassembled WGS sequence"/>
</dbReference>
<feature type="region of interest" description="Disordered" evidence="1">
    <location>
        <begin position="47"/>
        <end position="120"/>
    </location>
</feature>
<dbReference type="EMBL" id="KQ086067">
    <property type="protein sequence ID" value="KLO09087.1"/>
    <property type="molecule type" value="Genomic_DNA"/>
</dbReference>
<feature type="compositionally biased region" description="Polar residues" evidence="1">
    <location>
        <begin position="269"/>
        <end position="295"/>
    </location>
</feature>
<dbReference type="InParanoid" id="A0A0H2RC69"/>
<dbReference type="OrthoDB" id="3070249at2759"/>
<evidence type="ECO:0000313" key="2">
    <source>
        <dbReference type="EMBL" id="KLO09087.1"/>
    </source>
</evidence>
<proteinExistence type="predicted"/>
<feature type="compositionally biased region" description="Basic and acidic residues" evidence="1">
    <location>
        <begin position="79"/>
        <end position="90"/>
    </location>
</feature>
<dbReference type="AlphaFoldDB" id="A0A0H2RC69"/>
<feature type="region of interest" description="Disordered" evidence="1">
    <location>
        <begin position="357"/>
        <end position="390"/>
    </location>
</feature>
<protein>
    <submittedName>
        <fullName evidence="2">Uncharacterized protein</fullName>
    </submittedName>
</protein>
<sequence length="569" mass="63864">MADASVLDLRLATAIDPANLHPNLAPDPNVVQDPSVYELAGTNWYGQSQDSFTQVPQEQEQSPDTNANAVTEAASPSHVDSDQARLEVARQRRQRAREREEERPGMSALLPDEIPVEPPPDIDETVPIPFTRPCSMARPDIPPGLRCVVMLKPDYNYRMCEGCRMRFKLAEVRAKGIRYDGKKKARATPNESRKQKHKARPQLIRYNGELVLDPAYMHTYNLDPRMFGPEGQLKNMAANEKAQFSQALKNATSALQGSRSKSREASEGVSEQVNTPTEAPVSTSNVAGPSSTPGPSTAAEEPKATANDGLLRVRICSVKTCHAPVPIDYHWKMCESCRVNYRKWGIEKRDRMRERRLKDMPKEERDRYLTLSKGKRAQQDANKTGGPPIIELEVPFDPTIPPRPCSVGNCKNHVPGNSGYKRCPTHRKESRVYASSYQKKRELQMEVYQKALEEGHDPEEALKDYIAQMSKRDDTSDEEDGIDKSQDGEEPKKKRRSKAKKSSDVIDPILLESPFTTSTETVPKRAPMPPPSMRRTGHICSGKNCANLLEQTVLESFSWRLRSLTVIHA</sequence>
<feature type="compositionally biased region" description="Polar residues" evidence="1">
    <location>
        <begin position="249"/>
        <end position="259"/>
    </location>
</feature>
<feature type="compositionally biased region" description="Basic and acidic residues" evidence="1">
    <location>
        <begin position="357"/>
        <end position="368"/>
    </location>
</feature>
<feature type="compositionally biased region" description="Basic and acidic residues" evidence="1">
    <location>
        <begin position="482"/>
        <end position="492"/>
    </location>
</feature>
<gene>
    <name evidence="2" type="ORF">SCHPADRAFT_582635</name>
</gene>
<evidence type="ECO:0000256" key="1">
    <source>
        <dbReference type="SAM" id="MobiDB-lite"/>
    </source>
</evidence>
<name>A0A0H2RC69_9AGAM</name>
<dbReference type="STRING" id="27342.A0A0H2RC69"/>
<feature type="region of interest" description="Disordered" evidence="1">
    <location>
        <begin position="249"/>
        <end position="305"/>
    </location>
</feature>
<keyword evidence="3" id="KW-1185">Reference proteome</keyword>
<feature type="compositionally biased region" description="Polar residues" evidence="1">
    <location>
        <begin position="47"/>
        <end position="69"/>
    </location>
</feature>